<dbReference type="SUPFAM" id="SSF103473">
    <property type="entry name" value="MFS general substrate transporter"/>
    <property type="match status" value="1"/>
</dbReference>
<dbReference type="AlphaFoldDB" id="A0A9P3LKJ0"/>
<dbReference type="InterPro" id="IPR011701">
    <property type="entry name" value="MFS"/>
</dbReference>
<dbReference type="PANTHER" id="PTHR23507:SF1">
    <property type="entry name" value="FI18259P1-RELATED"/>
    <property type="match status" value="1"/>
</dbReference>
<dbReference type="GO" id="GO:0016020">
    <property type="term" value="C:membrane"/>
    <property type="evidence" value="ECO:0007669"/>
    <property type="project" value="UniProtKB-SubCell"/>
</dbReference>
<feature type="transmembrane region" description="Helical" evidence="5">
    <location>
        <begin position="243"/>
        <end position="265"/>
    </location>
</feature>
<keyword evidence="4 5" id="KW-0472">Membrane</keyword>
<organism evidence="6 7">
    <name type="scientific">Phanerochaete sordida</name>
    <dbReference type="NCBI Taxonomy" id="48140"/>
    <lineage>
        <taxon>Eukaryota</taxon>
        <taxon>Fungi</taxon>
        <taxon>Dikarya</taxon>
        <taxon>Basidiomycota</taxon>
        <taxon>Agaricomycotina</taxon>
        <taxon>Agaricomycetes</taxon>
        <taxon>Polyporales</taxon>
        <taxon>Phanerochaetaceae</taxon>
        <taxon>Phanerochaete</taxon>
    </lineage>
</organism>
<dbReference type="EMBL" id="BPQB01000087">
    <property type="protein sequence ID" value="GJE98395.1"/>
    <property type="molecule type" value="Genomic_DNA"/>
</dbReference>
<feature type="transmembrane region" description="Helical" evidence="5">
    <location>
        <begin position="67"/>
        <end position="90"/>
    </location>
</feature>
<feature type="transmembrane region" description="Helical" evidence="5">
    <location>
        <begin position="420"/>
        <end position="440"/>
    </location>
</feature>
<evidence type="ECO:0000256" key="2">
    <source>
        <dbReference type="ARBA" id="ARBA00022692"/>
    </source>
</evidence>
<feature type="transmembrane region" description="Helical" evidence="5">
    <location>
        <begin position="350"/>
        <end position="372"/>
    </location>
</feature>
<comment type="caution">
    <text evidence="6">The sequence shown here is derived from an EMBL/GenBank/DDBJ whole genome shotgun (WGS) entry which is preliminary data.</text>
</comment>
<reference evidence="6 7" key="1">
    <citation type="submission" date="2021-08" db="EMBL/GenBank/DDBJ databases">
        <title>Draft Genome Sequence of Phanerochaete sordida strain YK-624.</title>
        <authorList>
            <person name="Mori T."/>
            <person name="Dohra H."/>
            <person name="Suzuki T."/>
            <person name="Kawagishi H."/>
            <person name="Hirai H."/>
        </authorList>
    </citation>
    <scope>NUCLEOTIDE SEQUENCE [LARGE SCALE GENOMIC DNA]</scope>
    <source>
        <strain evidence="6 7">YK-624</strain>
    </source>
</reference>
<proteinExistence type="predicted"/>
<feature type="transmembrane region" description="Helical" evidence="5">
    <location>
        <begin position="325"/>
        <end position="344"/>
    </location>
</feature>
<dbReference type="OrthoDB" id="3026777at2759"/>
<evidence type="ECO:0000256" key="4">
    <source>
        <dbReference type="ARBA" id="ARBA00023136"/>
    </source>
</evidence>
<dbReference type="Gene3D" id="1.20.1250.20">
    <property type="entry name" value="MFS general substrate transporter like domains"/>
    <property type="match status" value="1"/>
</dbReference>
<dbReference type="GO" id="GO:0022857">
    <property type="term" value="F:transmembrane transporter activity"/>
    <property type="evidence" value="ECO:0007669"/>
    <property type="project" value="InterPro"/>
</dbReference>
<keyword evidence="7" id="KW-1185">Reference proteome</keyword>
<comment type="subcellular location">
    <subcellularLocation>
        <location evidence="1">Membrane</location>
        <topology evidence="1">Multi-pass membrane protein</topology>
    </subcellularLocation>
</comment>
<dbReference type="Pfam" id="PF07690">
    <property type="entry name" value="MFS_1"/>
    <property type="match status" value="1"/>
</dbReference>
<dbReference type="Proteomes" id="UP000703269">
    <property type="component" value="Unassembled WGS sequence"/>
</dbReference>
<gene>
    <name evidence="6" type="ORF">PsYK624_146240</name>
</gene>
<feature type="transmembrane region" description="Helical" evidence="5">
    <location>
        <begin position="393"/>
        <end position="414"/>
    </location>
</feature>
<protein>
    <submittedName>
        <fullName evidence="6">MFS general substrate transporter</fullName>
    </submittedName>
</protein>
<feature type="transmembrane region" description="Helical" evidence="5">
    <location>
        <begin position="96"/>
        <end position="120"/>
    </location>
</feature>
<evidence type="ECO:0000256" key="1">
    <source>
        <dbReference type="ARBA" id="ARBA00004141"/>
    </source>
</evidence>
<evidence type="ECO:0000256" key="5">
    <source>
        <dbReference type="SAM" id="Phobius"/>
    </source>
</evidence>
<evidence type="ECO:0000313" key="7">
    <source>
        <dbReference type="Proteomes" id="UP000703269"/>
    </source>
</evidence>
<keyword evidence="3 5" id="KW-1133">Transmembrane helix</keyword>
<feature type="transmembrane region" description="Helical" evidence="5">
    <location>
        <begin position="285"/>
        <end position="304"/>
    </location>
</feature>
<name>A0A9P3LKJ0_9APHY</name>
<dbReference type="PANTHER" id="PTHR23507">
    <property type="entry name" value="ZGC:174356"/>
    <property type="match status" value="1"/>
</dbReference>
<dbReference type="InterPro" id="IPR036259">
    <property type="entry name" value="MFS_trans_sf"/>
</dbReference>
<sequence>MVGLLTDILCGYQNPGNLPPDREQCKFDPTNNAFVIIGVHTTLMGVLSCLTAAWWGSLSDRHGRTRVIALCGLPFIDVAWLVLALCRSWVPLGHYLVAVGYVAQGLVGGTTALMAVMLAYIADCTDATSRTVMFSVFLGASYGGGTVGGPLGRSLVRLVHQPSTVFALSAFVQVCLSACSWSLIPESVPPEQLAEEQRRHAEARVGRRRRGAMGVVDVMSDVVRPLGVVCPERDRQASGRWSLTLLAVAIGSFNVIASHSPYIALYSSRLHLPFNAFVDAMRFTVLARNIYLAICFPLIITALSRTSRLTSAPATVGASFTLNRTLAHVSAAFSAGIFAVFPLMTSVGGVAAVMVAGALGAGFNPAVLGLAVDVHAARAGARETGKVFGALGVVRAFSADILGPILIAAVYTGTLSTAPATLFVVASALMIIALIALTFVRMPEQRTRVLEDGV</sequence>
<keyword evidence="2 5" id="KW-0812">Transmembrane</keyword>
<evidence type="ECO:0000256" key="3">
    <source>
        <dbReference type="ARBA" id="ARBA00022989"/>
    </source>
</evidence>
<accession>A0A9P3LKJ0</accession>
<evidence type="ECO:0000313" key="6">
    <source>
        <dbReference type="EMBL" id="GJE98395.1"/>
    </source>
</evidence>
<feature type="transmembrane region" description="Helical" evidence="5">
    <location>
        <begin position="33"/>
        <end position="55"/>
    </location>
</feature>